<dbReference type="EMBL" id="MCFL01000037">
    <property type="protein sequence ID" value="ORZ33259.1"/>
    <property type="molecule type" value="Genomic_DNA"/>
</dbReference>
<dbReference type="AlphaFoldDB" id="A0A1Y2HFE5"/>
<gene>
    <name evidence="2" type="ORF">BCR44DRAFT_1205933</name>
</gene>
<proteinExistence type="predicted"/>
<reference evidence="2 3" key="1">
    <citation type="submission" date="2016-07" db="EMBL/GenBank/DDBJ databases">
        <title>Pervasive Adenine N6-methylation of Active Genes in Fungi.</title>
        <authorList>
            <consortium name="DOE Joint Genome Institute"/>
            <person name="Mondo S.J."/>
            <person name="Dannebaum R.O."/>
            <person name="Kuo R.C."/>
            <person name="Labutti K."/>
            <person name="Haridas S."/>
            <person name="Kuo A."/>
            <person name="Salamov A."/>
            <person name="Ahrendt S.R."/>
            <person name="Lipzen A."/>
            <person name="Sullivan W."/>
            <person name="Andreopoulos W.B."/>
            <person name="Clum A."/>
            <person name="Lindquist E."/>
            <person name="Daum C."/>
            <person name="Ramamoorthy G.K."/>
            <person name="Gryganskyi A."/>
            <person name="Culley D."/>
            <person name="Magnuson J.K."/>
            <person name="James T.Y."/>
            <person name="O'Malley M.A."/>
            <person name="Stajich J.E."/>
            <person name="Spatafora J.W."/>
            <person name="Visel A."/>
            <person name="Grigoriev I.V."/>
        </authorList>
    </citation>
    <scope>NUCLEOTIDE SEQUENCE [LARGE SCALE GENOMIC DNA]</scope>
    <source>
        <strain evidence="2 3">PL171</strain>
    </source>
</reference>
<feature type="signal peptide" evidence="1">
    <location>
        <begin position="1"/>
        <end position="20"/>
    </location>
</feature>
<evidence type="ECO:0008006" key="4">
    <source>
        <dbReference type="Google" id="ProtNLM"/>
    </source>
</evidence>
<evidence type="ECO:0000313" key="3">
    <source>
        <dbReference type="Proteomes" id="UP000193411"/>
    </source>
</evidence>
<evidence type="ECO:0000313" key="2">
    <source>
        <dbReference type="EMBL" id="ORZ33259.1"/>
    </source>
</evidence>
<keyword evidence="3" id="KW-1185">Reference proteome</keyword>
<dbReference type="Proteomes" id="UP000193411">
    <property type="component" value="Unassembled WGS sequence"/>
</dbReference>
<comment type="caution">
    <text evidence="2">The sequence shown here is derived from an EMBL/GenBank/DDBJ whole genome shotgun (WGS) entry which is preliminary data.</text>
</comment>
<sequence length="119" mass="13659">MALRLFGWSVHFLDVSCADAVDFVCHIPLPLPRFVPRFWLRGHYLATRPVLCYRSFSPCVPYIPYHALSTFLAQSADLNNPTHALNPTGRRFRLTRPRPIAHGSFFLRSNRVDHLPTSV</sequence>
<keyword evidence="1" id="KW-0732">Signal</keyword>
<name>A0A1Y2HFE5_9FUNG</name>
<organism evidence="2 3">
    <name type="scientific">Catenaria anguillulae PL171</name>
    <dbReference type="NCBI Taxonomy" id="765915"/>
    <lineage>
        <taxon>Eukaryota</taxon>
        <taxon>Fungi</taxon>
        <taxon>Fungi incertae sedis</taxon>
        <taxon>Blastocladiomycota</taxon>
        <taxon>Blastocladiomycetes</taxon>
        <taxon>Blastocladiales</taxon>
        <taxon>Catenariaceae</taxon>
        <taxon>Catenaria</taxon>
    </lineage>
</organism>
<evidence type="ECO:0000256" key="1">
    <source>
        <dbReference type="SAM" id="SignalP"/>
    </source>
</evidence>
<accession>A0A1Y2HFE5</accession>
<protein>
    <recommendedName>
        <fullName evidence="4">Secreted protein</fullName>
    </recommendedName>
</protein>
<feature type="chain" id="PRO_5013164049" description="Secreted protein" evidence="1">
    <location>
        <begin position="21"/>
        <end position="119"/>
    </location>
</feature>